<proteinExistence type="inferred from homology"/>
<evidence type="ECO:0000259" key="8">
    <source>
        <dbReference type="PROSITE" id="PS50928"/>
    </source>
</evidence>
<dbReference type="AlphaFoldDB" id="A0A2A6E1N1"/>
<keyword evidence="2 7" id="KW-0813">Transport</keyword>
<feature type="transmembrane region" description="Helical" evidence="7">
    <location>
        <begin position="259"/>
        <end position="278"/>
    </location>
</feature>
<evidence type="ECO:0000256" key="6">
    <source>
        <dbReference type="ARBA" id="ARBA00023136"/>
    </source>
</evidence>
<feature type="domain" description="ABC transmembrane type-1" evidence="8">
    <location>
        <begin position="75"/>
        <end position="278"/>
    </location>
</feature>
<name>A0A2A6E1N1_9BACL</name>
<comment type="caution">
    <text evidence="9">The sequence shown here is derived from an EMBL/GenBank/DDBJ whole genome shotgun (WGS) entry which is preliminary data.</text>
</comment>
<dbReference type="Pfam" id="PF00528">
    <property type="entry name" value="BPD_transp_1"/>
    <property type="match status" value="1"/>
</dbReference>
<dbReference type="InterPro" id="IPR000515">
    <property type="entry name" value="MetI-like"/>
</dbReference>
<sequence>MTHDRTWSTRLFDAVNYSLLFLIAAATILPFLHVVAGSFTTAEELAVKKFVLFPSRFSLDAYLYIFSTNTVMRGMLVSVCVTVFGTLFSVFLTSLMAYGLGRRDLVGRRPLMFLVVFTMLFSGGMIPTFIVVKALGMIDSYLALVVPSSISAFNLIILRNFFMNLPEGLEESAKIDGCGDFRVLFQIVIPLSMPAIATIALFYAVTYWNTYLPAILYLNDATKWPIQVILRQIVILASGLSADTTGLSDDFIRPPEQTIKMAVIVVATIPVLLVYPFLQKHFVKGALLGAIKG</sequence>
<evidence type="ECO:0000313" key="10">
    <source>
        <dbReference type="Proteomes" id="UP000243688"/>
    </source>
</evidence>
<comment type="similarity">
    <text evidence="7">Belongs to the binding-protein-dependent transport system permease family.</text>
</comment>
<dbReference type="CDD" id="cd06261">
    <property type="entry name" value="TM_PBP2"/>
    <property type="match status" value="1"/>
</dbReference>
<evidence type="ECO:0000256" key="1">
    <source>
        <dbReference type="ARBA" id="ARBA00004651"/>
    </source>
</evidence>
<evidence type="ECO:0000256" key="7">
    <source>
        <dbReference type="RuleBase" id="RU363032"/>
    </source>
</evidence>
<dbReference type="Gene3D" id="1.10.3720.10">
    <property type="entry name" value="MetI-like"/>
    <property type="match status" value="1"/>
</dbReference>
<reference evidence="9 10" key="1">
    <citation type="submission" date="2016-12" db="EMBL/GenBank/DDBJ databases">
        <title>Candidatus Reconcilibacillus cellulovorans genome.</title>
        <authorList>
            <person name="Kolinko S."/>
            <person name="Wu Y.-W."/>
            <person name="Tachea F."/>
            <person name="Denzel E."/>
            <person name="Hiras J."/>
            <person name="Baecker N."/>
            <person name="Chan L.J."/>
            <person name="Eichorst S.A."/>
            <person name="Frey D."/>
            <person name="Adams P.D."/>
            <person name="Pray T."/>
            <person name="Tanjore D."/>
            <person name="Petzold C.J."/>
            <person name="Gladden J.M."/>
            <person name="Simmons B.A."/>
            <person name="Singer S.W."/>
        </authorList>
    </citation>
    <scope>NUCLEOTIDE SEQUENCE [LARGE SCALE GENOMIC DNA]</scope>
    <source>
        <strain evidence="9">JTherm</strain>
    </source>
</reference>
<keyword evidence="5 7" id="KW-1133">Transmembrane helix</keyword>
<evidence type="ECO:0000256" key="3">
    <source>
        <dbReference type="ARBA" id="ARBA00022475"/>
    </source>
</evidence>
<keyword evidence="4 7" id="KW-0812">Transmembrane</keyword>
<keyword evidence="3" id="KW-1003">Cell membrane</keyword>
<dbReference type="EMBL" id="MOXJ01000007">
    <property type="protein sequence ID" value="PDO10941.1"/>
    <property type="molecule type" value="Genomic_DNA"/>
</dbReference>
<dbReference type="SUPFAM" id="SSF161098">
    <property type="entry name" value="MetI-like"/>
    <property type="match status" value="1"/>
</dbReference>
<feature type="transmembrane region" description="Helical" evidence="7">
    <location>
        <begin position="183"/>
        <end position="208"/>
    </location>
</feature>
<comment type="subcellular location">
    <subcellularLocation>
        <location evidence="1 7">Cell membrane</location>
        <topology evidence="1 7">Multi-pass membrane protein</topology>
    </subcellularLocation>
</comment>
<dbReference type="PANTHER" id="PTHR43744">
    <property type="entry name" value="ABC TRANSPORTER PERMEASE PROTEIN MG189-RELATED-RELATED"/>
    <property type="match status" value="1"/>
</dbReference>
<feature type="transmembrane region" description="Helical" evidence="7">
    <location>
        <begin position="20"/>
        <end position="39"/>
    </location>
</feature>
<feature type="transmembrane region" description="Helical" evidence="7">
    <location>
        <begin position="141"/>
        <end position="162"/>
    </location>
</feature>
<feature type="transmembrane region" description="Helical" evidence="7">
    <location>
        <begin position="111"/>
        <end position="135"/>
    </location>
</feature>
<protein>
    <submittedName>
        <fullName evidence="9">ABC transporter permease</fullName>
    </submittedName>
</protein>
<evidence type="ECO:0000256" key="2">
    <source>
        <dbReference type="ARBA" id="ARBA00022448"/>
    </source>
</evidence>
<gene>
    <name evidence="9" type="ORF">BLM47_04515</name>
</gene>
<dbReference type="PANTHER" id="PTHR43744:SF9">
    <property type="entry name" value="POLYGALACTURONAN_RHAMNOGALACTURONAN TRANSPORT SYSTEM PERMEASE PROTEIN YTCP"/>
    <property type="match status" value="1"/>
</dbReference>
<dbReference type="InterPro" id="IPR035906">
    <property type="entry name" value="MetI-like_sf"/>
</dbReference>
<dbReference type="PROSITE" id="PS50928">
    <property type="entry name" value="ABC_TM1"/>
    <property type="match status" value="1"/>
</dbReference>
<dbReference type="GO" id="GO:0055085">
    <property type="term" value="P:transmembrane transport"/>
    <property type="evidence" value="ECO:0007669"/>
    <property type="project" value="InterPro"/>
</dbReference>
<evidence type="ECO:0000256" key="5">
    <source>
        <dbReference type="ARBA" id="ARBA00022989"/>
    </source>
</evidence>
<dbReference type="GO" id="GO:0005886">
    <property type="term" value="C:plasma membrane"/>
    <property type="evidence" value="ECO:0007669"/>
    <property type="project" value="UniProtKB-SubCell"/>
</dbReference>
<evidence type="ECO:0000256" key="4">
    <source>
        <dbReference type="ARBA" id="ARBA00022692"/>
    </source>
</evidence>
<dbReference type="Proteomes" id="UP000243688">
    <property type="component" value="Unassembled WGS sequence"/>
</dbReference>
<feature type="transmembrane region" description="Helical" evidence="7">
    <location>
        <begin position="75"/>
        <end position="99"/>
    </location>
</feature>
<organism evidence="9 10">
    <name type="scientific">Candidatus Reconcilbacillus cellulovorans</name>
    <dbReference type="NCBI Taxonomy" id="1906605"/>
    <lineage>
        <taxon>Bacteria</taxon>
        <taxon>Bacillati</taxon>
        <taxon>Bacillota</taxon>
        <taxon>Bacilli</taxon>
        <taxon>Bacillales</taxon>
        <taxon>Paenibacillaceae</taxon>
        <taxon>Candidatus Reconcilbacillus</taxon>
    </lineage>
</organism>
<evidence type="ECO:0000313" key="9">
    <source>
        <dbReference type="EMBL" id="PDO10941.1"/>
    </source>
</evidence>
<accession>A0A2A6E1N1</accession>
<keyword evidence="6 7" id="KW-0472">Membrane</keyword>